<proteinExistence type="inferred from homology"/>
<dbReference type="RefSeq" id="WP_146319129.1">
    <property type="nucleotide sequence ID" value="NZ_VCQV01000030.1"/>
</dbReference>
<evidence type="ECO:0000256" key="1">
    <source>
        <dbReference type="ARBA" id="ARBA00006639"/>
    </source>
</evidence>
<keyword evidence="7" id="KW-1185">Reference proteome</keyword>
<evidence type="ECO:0000313" key="7">
    <source>
        <dbReference type="Proteomes" id="UP000320244"/>
    </source>
</evidence>
<feature type="compositionally biased region" description="Polar residues" evidence="5">
    <location>
        <begin position="1"/>
        <end position="10"/>
    </location>
</feature>
<evidence type="ECO:0000256" key="5">
    <source>
        <dbReference type="SAM" id="MobiDB-lite"/>
    </source>
</evidence>
<dbReference type="Pfam" id="PF10759">
    <property type="entry name" value="BPA"/>
    <property type="match status" value="1"/>
</dbReference>
<gene>
    <name evidence="6" type="ORF">FGL98_18255</name>
</gene>
<dbReference type="GO" id="GO:0000502">
    <property type="term" value="C:proteasome complex"/>
    <property type="evidence" value="ECO:0007669"/>
    <property type="project" value="UniProtKB-KW"/>
</dbReference>
<evidence type="ECO:0000256" key="2">
    <source>
        <dbReference type="ARBA" id="ARBA00011402"/>
    </source>
</evidence>
<dbReference type="EMBL" id="VCQV01000030">
    <property type="protein sequence ID" value="TWP34204.1"/>
    <property type="molecule type" value="Genomic_DNA"/>
</dbReference>
<evidence type="ECO:0000256" key="3">
    <source>
        <dbReference type="ARBA" id="ARBA00014831"/>
    </source>
</evidence>
<dbReference type="AlphaFoldDB" id="A0A563DWY1"/>
<comment type="subunit">
    <text evidence="2">Forms a homooligomeric, either hexameric or heptameric, ring-like structure which stacks co-axially with the proteasomal alpha-rings.</text>
</comment>
<dbReference type="Proteomes" id="UP000320244">
    <property type="component" value="Unassembled WGS sequence"/>
</dbReference>
<feature type="region of interest" description="Disordered" evidence="5">
    <location>
        <begin position="161"/>
        <end position="185"/>
    </location>
</feature>
<feature type="region of interest" description="Disordered" evidence="5">
    <location>
        <begin position="1"/>
        <end position="47"/>
    </location>
</feature>
<sequence>MPTNDSTSNQSDDEQRFVVVSQDGMGVATSSDAEDDEESSDNPADLVEHPAKVMRIGSMIKQLLEEVRNAPLDDAGRKRLADIHHRSIEELKDGLAPELVDELDRIALPFKDDAPSDAELRIAQAQLVGWLEGLFHGIQTAIMAQQMAAQAQLQAMRRGLPVGQSGAHPQPHPGGSDDSHTGQYL</sequence>
<name>A0A563DWY1_9MICO</name>
<organism evidence="6 7">
    <name type="scientific">Leekyejoonella antrihumi</name>
    <dbReference type="NCBI Taxonomy" id="1660198"/>
    <lineage>
        <taxon>Bacteria</taxon>
        <taxon>Bacillati</taxon>
        <taxon>Actinomycetota</taxon>
        <taxon>Actinomycetes</taxon>
        <taxon>Micrococcales</taxon>
        <taxon>Dermacoccaceae</taxon>
        <taxon>Leekyejoonella</taxon>
    </lineage>
</organism>
<evidence type="ECO:0000313" key="6">
    <source>
        <dbReference type="EMBL" id="TWP34204.1"/>
    </source>
</evidence>
<evidence type="ECO:0000256" key="4">
    <source>
        <dbReference type="ARBA" id="ARBA00022942"/>
    </source>
</evidence>
<reference evidence="6 7" key="1">
    <citation type="submission" date="2019-05" db="EMBL/GenBank/DDBJ databases">
        <authorList>
            <person name="Lee S.D."/>
        </authorList>
    </citation>
    <scope>NUCLEOTIDE SEQUENCE [LARGE SCALE GENOMIC DNA]</scope>
    <source>
        <strain evidence="6 7">C5-26</strain>
    </source>
</reference>
<comment type="similarity">
    <text evidence="1">Belongs to the Bpa family.</text>
</comment>
<dbReference type="GO" id="GO:0061136">
    <property type="term" value="P:regulation of proteasomal protein catabolic process"/>
    <property type="evidence" value="ECO:0007669"/>
    <property type="project" value="InterPro"/>
</dbReference>
<comment type="caution">
    <text evidence="6">The sequence shown here is derived from an EMBL/GenBank/DDBJ whole genome shotgun (WGS) entry which is preliminary data.</text>
</comment>
<accession>A0A563DWY1</accession>
<dbReference type="OrthoDB" id="5189298at2"/>
<reference evidence="6 7" key="2">
    <citation type="submission" date="2019-08" db="EMBL/GenBank/DDBJ databases">
        <title>Jejuicoccus antrihumi gen. nov., sp. nov., a new member of the family Dermacoccaceae isolated from a cave.</title>
        <authorList>
            <person name="Schumann P."/>
            <person name="Kim I.S."/>
        </authorList>
    </citation>
    <scope>NUCLEOTIDE SEQUENCE [LARGE SCALE GENOMIC DNA]</scope>
    <source>
        <strain evidence="6 7">C5-26</strain>
    </source>
</reference>
<protein>
    <recommendedName>
        <fullName evidence="3">Bacterial proteasome activator</fullName>
    </recommendedName>
</protein>
<feature type="compositionally biased region" description="Basic and acidic residues" evidence="5">
    <location>
        <begin position="175"/>
        <end position="185"/>
    </location>
</feature>
<keyword evidence="4 6" id="KW-0647">Proteasome</keyword>
<dbReference type="InterPro" id="IPR019695">
    <property type="entry name" value="Proteasome_act"/>
</dbReference>